<feature type="signal peptide" evidence="1">
    <location>
        <begin position="1"/>
        <end position="23"/>
    </location>
</feature>
<dbReference type="Pfam" id="PF05433">
    <property type="entry name" value="Rick_17kDa_Anti"/>
    <property type="match status" value="1"/>
</dbReference>
<name>A0A2S0PE78_9NEIS</name>
<keyword evidence="1" id="KW-0732">Signal</keyword>
<accession>A0A2S0PE78</accession>
<evidence type="ECO:0000313" key="4">
    <source>
        <dbReference type="Proteomes" id="UP000244173"/>
    </source>
</evidence>
<dbReference type="GO" id="GO:0019867">
    <property type="term" value="C:outer membrane"/>
    <property type="evidence" value="ECO:0007669"/>
    <property type="project" value="InterPro"/>
</dbReference>
<dbReference type="Proteomes" id="UP000244173">
    <property type="component" value="Chromosome"/>
</dbReference>
<proteinExistence type="predicted"/>
<dbReference type="AlphaFoldDB" id="A0A2S0PE78"/>
<evidence type="ECO:0000256" key="1">
    <source>
        <dbReference type="SAM" id="SignalP"/>
    </source>
</evidence>
<dbReference type="InterPro" id="IPR008816">
    <property type="entry name" value="Gly_zipper_2TM_dom"/>
</dbReference>
<dbReference type="STRING" id="1122240.GCA_000620105_01958"/>
<feature type="chain" id="PRO_5015398018" evidence="1">
    <location>
        <begin position="24"/>
        <end position="153"/>
    </location>
</feature>
<keyword evidence="4" id="KW-1185">Reference proteome</keyword>
<evidence type="ECO:0000313" key="3">
    <source>
        <dbReference type="EMBL" id="AVY95567.1"/>
    </source>
</evidence>
<dbReference type="OrthoDB" id="5298161at2"/>
<gene>
    <name evidence="3" type="ORF">DAI18_17090</name>
</gene>
<feature type="domain" description="Glycine zipper 2TM" evidence="2">
    <location>
        <begin position="62"/>
        <end position="101"/>
    </location>
</feature>
<dbReference type="RefSeq" id="WP_028499069.1">
    <property type="nucleotide sequence ID" value="NZ_CALFSO010000094.1"/>
</dbReference>
<sequence length="153" mass="15055">MLNTFVKPALVATVAALTLAGCASNSASLYTTSQAQRVQTVELGTVVSVQNARIQGDNNPLYTLGGAALGGLAGSNVGKGTGAAAGAIVGALLGGAATNAAQKNMGGQAAYEITVQLDTGRTISIVQQADTPISSGMRVRVLSGGGADRVVPL</sequence>
<dbReference type="EMBL" id="CP028519">
    <property type="protein sequence ID" value="AVY95567.1"/>
    <property type="molecule type" value="Genomic_DNA"/>
</dbReference>
<evidence type="ECO:0000259" key="2">
    <source>
        <dbReference type="Pfam" id="PF05433"/>
    </source>
</evidence>
<reference evidence="3 4" key="1">
    <citation type="submission" date="2018-04" db="EMBL/GenBank/DDBJ databases">
        <title>Denitrifier Microvirgula.</title>
        <authorList>
            <person name="Anderson E."/>
            <person name="Jang J."/>
            <person name="Ishii S."/>
        </authorList>
    </citation>
    <scope>NUCLEOTIDE SEQUENCE [LARGE SCALE GENOMIC DNA]</scope>
    <source>
        <strain evidence="3 4">BE2.4</strain>
    </source>
</reference>
<dbReference type="PROSITE" id="PS51257">
    <property type="entry name" value="PROKAR_LIPOPROTEIN"/>
    <property type="match status" value="1"/>
</dbReference>
<organism evidence="3 4">
    <name type="scientific">Microvirgula aerodenitrificans</name>
    <dbReference type="NCBI Taxonomy" id="57480"/>
    <lineage>
        <taxon>Bacteria</taxon>
        <taxon>Pseudomonadati</taxon>
        <taxon>Pseudomonadota</taxon>
        <taxon>Betaproteobacteria</taxon>
        <taxon>Neisseriales</taxon>
        <taxon>Aquaspirillaceae</taxon>
        <taxon>Microvirgula</taxon>
    </lineage>
</organism>
<protein>
    <submittedName>
        <fullName evidence="3">Glycine zipper 2TM domain-containing protein</fullName>
    </submittedName>
</protein>
<dbReference type="KEGG" id="maer:DAI18_17090"/>